<gene>
    <name evidence="2" type="ORF">F7O44_26665</name>
</gene>
<protein>
    <submittedName>
        <fullName evidence="2">GNAT family N-acetyltransferase</fullName>
    </submittedName>
</protein>
<evidence type="ECO:0000259" key="1">
    <source>
        <dbReference type="PROSITE" id="PS51186"/>
    </source>
</evidence>
<keyword evidence="3" id="KW-1185">Reference proteome</keyword>
<sequence length="179" mass="19600">MSDLTLAHTADLAPADLTTIRRLLDDAFDGEFADEDWDHALGGVHVVVREDGVIVAHACVVQRRLIHRGLAIRTGYVEALAVNKAHRRRGHAEAAMTASERVIRAAYDLGALSDGTGIQDFYQRRGWLTWSGPTWVLAPTGMERTADDDGGVLVLPTPTSPELDLDDAITCDWRTGDVW</sequence>
<feature type="domain" description="N-acetyltransferase" evidence="1">
    <location>
        <begin position="7"/>
        <end position="147"/>
    </location>
</feature>
<keyword evidence="2" id="KW-0808">Transferase</keyword>
<dbReference type="InterPro" id="IPR016181">
    <property type="entry name" value="Acyl_CoA_acyltransferase"/>
</dbReference>
<comment type="caution">
    <text evidence="2">The sequence shown here is derived from an EMBL/GenBank/DDBJ whole genome shotgun (WGS) entry which is preliminary data.</text>
</comment>
<evidence type="ECO:0000313" key="3">
    <source>
        <dbReference type="Proteomes" id="UP000460435"/>
    </source>
</evidence>
<dbReference type="Proteomes" id="UP000460435">
    <property type="component" value="Unassembled WGS sequence"/>
</dbReference>
<organism evidence="2 3">
    <name type="scientific">Phytoactinopolyspora mesophila</name>
    <dbReference type="NCBI Taxonomy" id="2650750"/>
    <lineage>
        <taxon>Bacteria</taxon>
        <taxon>Bacillati</taxon>
        <taxon>Actinomycetota</taxon>
        <taxon>Actinomycetes</taxon>
        <taxon>Jiangellales</taxon>
        <taxon>Jiangellaceae</taxon>
        <taxon>Phytoactinopolyspora</taxon>
    </lineage>
</organism>
<dbReference type="RefSeq" id="WP_162453371.1">
    <property type="nucleotide sequence ID" value="NZ_WLZY01000013.1"/>
</dbReference>
<dbReference type="Pfam" id="PF00583">
    <property type="entry name" value="Acetyltransf_1"/>
    <property type="match status" value="1"/>
</dbReference>
<name>A0A7K3MBG4_9ACTN</name>
<proteinExistence type="predicted"/>
<dbReference type="SUPFAM" id="SSF55729">
    <property type="entry name" value="Acyl-CoA N-acyltransferases (Nat)"/>
    <property type="match status" value="1"/>
</dbReference>
<dbReference type="PROSITE" id="PS51186">
    <property type="entry name" value="GNAT"/>
    <property type="match status" value="1"/>
</dbReference>
<dbReference type="CDD" id="cd04301">
    <property type="entry name" value="NAT_SF"/>
    <property type="match status" value="1"/>
</dbReference>
<evidence type="ECO:0000313" key="2">
    <source>
        <dbReference type="EMBL" id="NDL60665.1"/>
    </source>
</evidence>
<dbReference type="EMBL" id="WLZY01000013">
    <property type="protein sequence ID" value="NDL60665.1"/>
    <property type="molecule type" value="Genomic_DNA"/>
</dbReference>
<accession>A0A7K3MBG4</accession>
<dbReference type="InterPro" id="IPR000182">
    <property type="entry name" value="GNAT_dom"/>
</dbReference>
<dbReference type="Gene3D" id="3.40.630.30">
    <property type="match status" value="1"/>
</dbReference>
<dbReference type="GO" id="GO:0016747">
    <property type="term" value="F:acyltransferase activity, transferring groups other than amino-acyl groups"/>
    <property type="evidence" value="ECO:0007669"/>
    <property type="project" value="InterPro"/>
</dbReference>
<reference evidence="2 3" key="1">
    <citation type="submission" date="2019-11" db="EMBL/GenBank/DDBJ databases">
        <authorList>
            <person name="Li X.-J."/>
            <person name="Feng X.-M."/>
        </authorList>
    </citation>
    <scope>NUCLEOTIDE SEQUENCE [LARGE SCALE GENOMIC DNA]</scope>
    <source>
        <strain evidence="2 3">XMNu-373</strain>
    </source>
</reference>
<dbReference type="AlphaFoldDB" id="A0A7K3MBG4"/>